<name>A0A8J2WSI5_9STRA</name>
<feature type="compositionally biased region" description="Basic and acidic residues" evidence="1">
    <location>
        <begin position="13"/>
        <end position="24"/>
    </location>
</feature>
<feature type="compositionally biased region" description="Basic residues" evidence="1">
    <location>
        <begin position="105"/>
        <end position="120"/>
    </location>
</feature>
<protein>
    <submittedName>
        <fullName evidence="2">Uncharacterized protein</fullName>
    </submittedName>
</protein>
<feature type="compositionally biased region" description="Pro residues" evidence="1">
    <location>
        <begin position="1"/>
        <end position="12"/>
    </location>
</feature>
<feature type="region of interest" description="Disordered" evidence="1">
    <location>
        <begin position="102"/>
        <end position="134"/>
    </location>
</feature>
<dbReference type="AlphaFoldDB" id="A0A8J2WSI5"/>
<evidence type="ECO:0000313" key="3">
    <source>
        <dbReference type="Proteomes" id="UP000789595"/>
    </source>
</evidence>
<reference evidence="2" key="1">
    <citation type="submission" date="2021-11" db="EMBL/GenBank/DDBJ databases">
        <authorList>
            <consortium name="Genoscope - CEA"/>
            <person name="William W."/>
        </authorList>
    </citation>
    <scope>NUCLEOTIDE SEQUENCE</scope>
</reference>
<evidence type="ECO:0000256" key="1">
    <source>
        <dbReference type="SAM" id="MobiDB-lite"/>
    </source>
</evidence>
<accession>A0A8J2WSI5</accession>
<organism evidence="2 3">
    <name type="scientific">Pelagomonas calceolata</name>
    <dbReference type="NCBI Taxonomy" id="35677"/>
    <lineage>
        <taxon>Eukaryota</taxon>
        <taxon>Sar</taxon>
        <taxon>Stramenopiles</taxon>
        <taxon>Ochrophyta</taxon>
        <taxon>Pelagophyceae</taxon>
        <taxon>Pelagomonadales</taxon>
        <taxon>Pelagomonadaceae</taxon>
        <taxon>Pelagomonas</taxon>
    </lineage>
</organism>
<dbReference type="EMBL" id="CAKKNE010000001">
    <property type="protein sequence ID" value="CAH0365559.1"/>
    <property type="molecule type" value="Genomic_DNA"/>
</dbReference>
<keyword evidence="3" id="KW-1185">Reference proteome</keyword>
<sequence length="629" mass="71321">MPRPRPPGYIPPPEKHEEGTRRADRIVGKEVVNRKLQIYLMRRAEADAVADLVEPGAPPPNFKLVFDKSGRSQYKVRCAFDAERTAVTYGFEDTSSLFTLEGRPRTAKRPKTRTSSRRSRRVSELTDDESCIRPATAMAATLRASLSSTLDTPPPSRPRSAQLSRRSSAATPRARPSTATLRASRGSRGSAAGRGAEAARQRRETLQREREDMLRGAVERKAAACGTEGNVVEFRKKQHARRERWLAACALAASGLDLKRRATTVEKRRETDSEWRAENQAAKILGRNWRSQRIRRHVYWSARLAVAVKQNLRLLLAIRIDRKRRAARRLRWFFAQTHLLRLLKYGSGKLHGAAKVLQRGTRSRQAATRARLSVLRLLWLRVEDELDAAKTAKLKRESLRASRGSWDGHPEYIIGMKAYKPALKCLRNEEPWEKVQKKLDRNRKKLVRLRVVDHADFGRTQDKLLDSVEGAENAPYDPRREAGILRLLNELRGEHSVRYANSKDRQAAQQTRTFSRASAAHILALDRGPRAKVPQPVPVDPRLLMWPVMNFYRPPPPHRRVASLLNPEQWGGRDCLAERVRDRVLLSRTGVTMFSAKAFTPDGKSAAAAKASAFTKRFREFTARKGAPT</sequence>
<gene>
    <name evidence="2" type="ORF">PECAL_1P20050</name>
</gene>
<feature type="region of interest" description="Disordered" evidence="1">
    <location>
        <begin position="146"/>
        <end position="211"/>
    </location>
</feature>
<proteinExistence type="predicted"/>
<feature type="compositionally biased region" description="Basic and acidic residues" evidence="1">
    <location>
        <begin position="197"/>
        <end position="211"/>
    </location>
</feature>
<evidence type="ECO:0000313" key="2">
    <source>
        <dbReference type="EMBL" id="CAH0365559.1"/>
    </source>
</evidence>
<feature type="region of interest" description="Disordered" evidence="1">
    <location>
        <begin position="1"/>
        <end position="24"/>
    </location>
</feature>
<dbReference type="Proteomes" id="UP000789595">
    <property type="component" value="Unassembled WGS sequence"/>
</dbReference>
<feature type="compositionally biased region" description="Low complexity" evidence="1">
    <location>
        <begin position="158"/>
        <end position="196"/>
    </location>
</feature>
<comment type="caution">
    <text evidence="2">The sequence shown here is derived from an EMBL/GenBank/DDBJ whole genome shotgun (WGS) entry which is preliminary data.</text>
</comment>